<accession>A0ACC3CK08</accession>
<organism evidence="1 2">
    <name type="scientific">Pyropia yezoensis</name>
    <name type="common">Susabi-nori</name>
    <name type="synonym">Porphyra yezoensis</name>
    <dbReference type="NCBI Taxonomy" id="2788"/>
    <lineage>
        <taxon>Eukaryota</taxon>
        <taxon>Rhodophyta</taxon>
        <taxon>Bangiophyceae</taxon>
        <taxon>Bangiales</taxon>
        <taxon>Bangiaceae</taxon>
        <taxon>Pyropia</taxon>
    </lineage>
</organism>
<gene>
    <name evidence="1" type="ORF">I4F81_012902</name>
</gene>
<name>A0ACC3CK08_PYRYE</name>
<sequence>MRSHMDARRRRGVVLTAAAAAAAAAVVAAAAVAVWAAAAPPPPPGGRQLAAATGAAVAGAGTGPPPPPPPLPARAVYPLPPDRPRWCDALLAAPAAAGDGGCRPTSEVNCGAGAAPRFYGQFGQDAWAYAHHFAALGRPGVFLDVATNDAVDISNTYVFEACLGWTGVCVEPLARYHAGIYARRRRCELVPFCLAEEAKSVSFIEAQGLSGIAATNKNVNGTEPWQAGVATAPRRAHECTTGADVLSRSGLSRVDWMSLDVEGGELDVLRGIDWAAVTIDVITLEAETPDGGALAFLVDRGYKPIYYNPKRPEEVMCIHPNVTLGQPTGAAGRR</sequence>
<dbReference type="EMBL" id="CM020620">
    <property type="protein sequence ID" value="KAK1870443.1"/>
    <property type="molecule type" value="Genomic_DNA"/>
</dbReference>
<dbReference type="Proteomes" id="UP000798662">
    <property type="component" value="Chromosome 3"/>
</dbReference>
<evidence type="ECO:0000313" key="2">
    <source>
        <dbReference type="Proteomes" id="UP000798662"/>
    </source>
</evidence>
<evidence type="ECO:0000313" key="1">
    <source>
        <dbReference type="EMBL" id="KAK1870443.1"/>
    </source>
</evidence>
<protein>
    <submittedName>
        <fullName evidence="1">Uncharacterized protein</fullName>
    </submittedName>
</protein>
<comment type="caution">
    <text evidence="1">The sequence shown here is derived from an EMBL/GenBank/DDBJ whole genome shotgun (WGS) entry which is preliminary data.</text>
</comment>
<keyword evidence="2" id="KW-1185">Reference proteome</keyword>
<reference evidence="1" key="1">
    <citation type="submission" date="2019-11" db="EMBL/GenBank/DDBJ databases">
        <title>Nori genome reveals adaptations in red seaweeds to the harsh intertidal environment.</title>
        <authorList>
            <person name="Wang D."/>
            <person name="Mao Y."/>
        </authorList>
    </citation>
    <scope>NUCLEOTIDE SEQUENCE</scope>
    <source>
        <tissue evidence="1">Gametophyte</tissue>
    </source>
</reference>
<proteinExistence type="predicted"/>